<keyword evidence="2" id="KW-1185">Reference proteome</keyword>
<gene>
    <name evidence="1" type="ORF">P0O24_10210</name>
</gene>
<dbReference type="RefSeq" id="WP_316969653.1">
    <property type="nucleotide sequence ID" value="NZ_JARFPL010000037.1"/>
</dbReference>
<dbReference type="EMBL" id="JARFPL010000037">
    <property type="protein sequence ID" value="MDF0593953.1"/>
    <property type="molecule type" value="Genomic_DNA"/>
</dbReference>
<reference evidence="1 2" key="1">
    <citation type="submission" date="2023-03" db="EMBL/GenBank/DDBJ databases">
        <title>Whole genome sequencing of Methanotrichaceae archaeon M04Ac.</title>
        <authorList>
            <person name="Khomyakova M.A."/>
            <person name="Merkel A.Y."/>
            <person name="Slobodkin A.I."/>
        </authorList>
    </citation>
    <scope>NUCLEOTIDE SEQUENCE [LARGE SCALE GENOMIC DNA]</scope>
    <source>
        <strain evidence="1 2">M04Ac</strain>
    </source>
</reference>
<comment type="caution">
    <text evidence="1">The sequence shown here is derived from an EMBL/GenBank/DDBJ whole genome shotgun (WGS) entry which is preliminary data.</text>
</comment>
<protein>
    <recommendedName>
        <fullName evidence="3">ClpX-type ZB domain-containing protein</fullName>
    </recommendedName>
</protein>
<accession>A0ABT5XH50</accession>
<proteinExistence type="predicted"/>
<sequence>MRCDICGQESRSLFKARHRDRGQVKICEGCLRDEKEMLLPFKGCSCC</sequence>
<dbReference type="Proteomes" id="UP001215956">
    <property type="component" value="Unassembled WGS sequence"/>
</dbReference>
<evidence type="ECO:0000313" key="2">
    <source>
        <dbReference type="Proteomes" id="UP001215956"/>
    </source>
</evidence>
<evidence type="ECO:0008006" key="3">
    <source>
        <dbReference type="Google" id="ProtNLM"/>
    </source>
</evidence>
<organism evidence="1 2">
    <name type="scientific">Candidatus Methanocrinis alkalitolerans</name>
    <dbReference type="NCBI Taxonomy" id="3033395"/>
    <lineage>
        <taxon>Archaea</taxon>
        <taxon>Methanobacteriati</taxon>
        <taxon>Methanobacteriota</taxon>
        <taxon>Stenosarchaea group</taxon>
        <taxon>Methanomicrobia</taxon>
        <taxon>Methanotrichales</taxon>
        <taxon>Methanotrichaceae</taxon>
        <taxon>Methanocrinis</taxon>
    </lineage>
</organism>
<evidence type="ECO:0000313" key="1">
    <source>
        <dbReference type="EMBL" id="MDF0593953.1"/>
    </source>
</evidence>
<name>A0ABT5XH50_9EURY</name>